<comment type="caution">
    <text evidence="2">The sequence shown here is derived from an EMBL/GenBank/DDBJ whole genome shotgun (WGS) entry which is preliminary data.</text>
</comment>
<name>A0A8S1MGT5_PARPR</name>
<evidence type="ECO:0000256" key="1">
    <source>
        <dbReference type="SAM" id="Coils"/>
    </source>
</evidence>
<evidence type="ECO:0000313" key="2">
    <source>
        <dbReference type="EMBL" id="CAD8077862.1"/>
    </source>
</evidence>
<evidence type="ECO:0008006" key="4">
    <source>
        <dbReference type="Google" id="ProtNLM"/>
    </source>
</evidence>
<dbReference type="AlphaFoldDB" id="A0A8S1MGT5"/>
<accession>A0A8S1MGT5</accession>
<protein>
    <recommendedName>
        <fullName evidence="4">WD40-repeat-containing domain</fullName>
    </recommendedName>
</protein>
<keyword evidence="3" id="KW-1185">Reference proteome</keyword>
<feature type="coiled-coil region" evidence="1">
    <location>
        <begin position="60"/>
        <end position="87"/>
    </location>
</feature>
<reference evidence="2" key="1">
    <citation type="submission" date="2021-01" db="EMBL/GenBank/DDBJ databases">
        <authorList>
            <consortium name="Genoscope - CEA"/>
            <person name="William W."/>
        </authorList>
    </citation>
    <scope>NUCLEOTIDE SEQUENCE</scope>
</reference>
<sequence>MMDGGPFKNILCTHHNKPITRIKIQQGINSGERLLCSKCLGAGESIELLTNILDQLQIVLQSNQLNYKSLQLKLQRLKLEIGNIINQVFSYMENAIQQSEFEITKIMRYIKYKDFCQEFQLEDLQKLVEFVFNMDIQKSVIYKTSQQLKEVQQKYRYQIIKLFDQLKDLIKVDLPIKQEKSNKPPLYNKQFEKQIFEKKKEYRIGLVKVAKLNQTGDLLIQGQYPFKQFKNLEIKIIDNSLEFQYQSVVDEGDDSVNLSVTALALNKNSDQLFVGYQNGIISTFQNSGNVWNTKDQQKFQEGAILFLIMDFVNTELLSVGEDYILKSYSCQQVLKVSNKIKYFVKEIKDIQLNKDFNYLLVILENQLHIFNNNNEFSEFQQISFENQEQVTCLSQGNRQIYIGSNYGNIYLYLQKEIGCQYNKVASFIFQSQPLIQIQYCEISKILLLQFEDGVILYQNDSGNTLERLQEIKGKFELSIIHKQPKIILFSETQSMAYVYLRKV</sequence>
<dbReference type="Proteomes" id="UP000688137">
    <property type="component" value="Unassembled WGS sequence"/>
</dbReference>
<evidence type="ECO:0000313" key="3">
    <source>
        <dbReference type="Proteomes" id="UP000688137"/>
    </source>
</evidence>
<dbReference type="EMBL" id="CAJJDM010000060">
    <property type="protein sequence ID" value="CAD8077862.1"/>
    <property type="molecule type" value="Genomic_DNA"/>
</dbReference>
<keyword evidence="1" id="KW-0175">Coiled coil</keyword>
<dbReference type="OMA" id="NILCTHH"/>
<organism evidence="2 3">
    <name type="scientific">Paramecium primaurelia</name>
    <dbReference type="NCBI Taxonomy" id="5886"/>
    <lineage>
        <taxon>Eukaryota</taxon>
        <taxon>Sar</taxon>
        <taxon>Alveolata</taxon>
        <taxon>Ciliophora</taxon>
        <taxon>Intramacronucleata</taxon>
        <taxon>Oligohymenophorea</taxon>
        <taxon>Peniculida</taxon>
        <taxon>Parameciidae</taxon>
        <taxon>Paramecium</taxon>
    </lineage>
</organism>
<gene>
    <name evidence="2" type="ORF">PPRIM_AZ9-3.1.T0590035</name>
</gene>
<proteinExistence type="predicted"/>